<accession>A0A8H8TY97</accession>
<sequence length="406" mass="45118">MANPSSEASNSLPTPNPYSGYKWTYFTSLDGPLRSRAERFLTTVDWPALLAYAAESRNEIAAVLLSDIGLGYNHMVRILEFGDGKRLVARLRMPPLHDKIVSDDIVATIINCEMNAMFLVRQKTDVPVPQIHAFETTSHNAVKAPFTLMDCLDGNVGMDLGMQVPVKHQKPLFKSLAKIHVQLSAVQLPKIGTIVSINEDGTYQQGPIPGIGGPFDTATEFFKAWAANTEFGMPEEKLRAASGPYAEEILPSVSLFTKSITKIAERLSVRDKGPFPLCHGDFGHNNIIVDDEYRILGVIDWEGAFAGPWELFGDFPLTLQVIPPAMDLPSNYGEDGIPEDDSLKQKFTDQKEYVRVIRDEPESLGAHVLLSEIIGNFKRQQLITAMRLYQDGKVGWYSKLIDQFST</sequence>
<dbReference type="GeneID" id="41986686"/>
<evidence type="ECO:0000313" key="3">
    <source>
        <dbReference type="Proteomes" id="UP000431533"/>
    </source>
</evidence>
<dbReference type="InterPro" id="IPR002575">
    <property type="entry name" value="Aminoglycoside_PTrfase"/>
</dbReference>
<dbReference type="PANTHER" id="PTHR21310:SF15">
    <property type="entry name" value="AMINOGLYCOSIDE PHOSPHOTRANSFERASE DOMAIN-CONTAINING PROTEIN"/>
    <property type="match status" value="1"/>
</dbReference>
<dbReference type="AlphaFoldDB" id="A0A8H8TY97"/>
<comment type="caution">
    <text evidence="2">The sequence shown here is derived from an EMBL/GenBank/DDBJ whole genome shotgun (WGS) entry which is preliminary data.</text>
</comment>
<dbReference type="EMBL" id="QGMH01000105">
    <property type="protein sequence ID" value="TVY25150.1"/>
    <property type="molecule type" value="Genomic_DNA"/>
</dbReference>
<dbReference type="SUPFAM" id="SSF56112">
    <property type="entry name" value="Protein kinase-like (PK-like)"/>
    <property type="match status" value="1"/>
</dbReference>
<dbReference type="Proteomes" id="UP000431533">
    <property type="component" value="Unassembled WGS sequence"/>
</dbReference>
<gene>
    <name evidence="2" type="ORF">LHYA1_G006488</name>
</gene>
<keyword evidence="3" id="KW-1185">Reference proteome</keyword>
<proteinExistence type="predicted"/>
<dbReference type="InterPro" id="IPR051678">
    <property type="entry name" value="AGP_Transferase"/>
</dbReference>
<evidence type="ECO:0000313" key="2">
    <source>
        <dbReference type="EMBL" id="TVY25150.1"/>
    </source>
</evidence>
<protein>
    <recommendedName>
        <fullName evidence="1">Aminoglycoside phosphotransferase domain-containing protein</fullName>
    </recommendedName>
</protein>
<organism evidence="2 3">
    <name type="scientific">Lachnellula hyalina</name>
    <dbReference type="NCBI Taxonomy" id="1316788"/>
    <lineage>
        <taxon>Eukaryota</taxon>
        <taxon>Fungi</taxon>
        <taxon>Dikarya</taxon>
        <taxon>Ascomycota</taxon>
        <taxon>Pezizomycotina</taxon>
        <taxon>Leotiomycetes</taxon>
        <taxon>Helotiales</taxon>
        <taxon>Lachnaceae</taxon>
        <taxon>Lachnellula</taxon>
    </lineage>
</organism>
<dbReference type="RefSeq" id="XP_031003938.1">
    <property type="nucleotide sequence ID" value="XM_031151426.1"/>
</dbReference>
<feature type="domain" description="Aminoglycoside phosphotransferase" evidence="1">
    <location>
        <begin position="122"/>
        <end position="308"/>
    </location>
</feature>
<dbReference type="Pfam" id="PF01636">
    <property type="entry name" value="APH"/>
    <property type="match status" value="1"/>
</dbReference>
<reference evidence="2 3" key="1">
    <citation type="submission" date="2018-05" db="EMBL/GenBank/DDBJ databases">
        <title>Genome sequencing and assembly of the regulated plant pathogen Lachnellula willkommii and related sister species for the development of diagnostic species identification markers.</title>
        <authorList>
            <person name="Giroux E."/>
            <person name="Bilodeau G."/>
        </authorList>
    </citation>
    <scope>NUCLEOTIDE SEQUENCE [LARGE SCALE GENOMIC DNA]</scope>
    <source>
        <strain evidence="2 3">CBS 185.66</strain>
    </source>
</reference>
<dbReference type="PANTHER" id="PTHR21310">
    <property type="entry name" value="AMINOGLYCOSIDE PHOSPHOTRANSFERASE-RELATED-RELATED"/>
    <property type="match status" value="1"/>
</dbReference>
<name>A0A8H8TY97_9HELO</name>
<dbReference type="InterPro" id="IPR011009">
    <property type="entry name" value="Kinase-like_dom_sf"/>
</dbReference>
<evidence type="ECO:0000259" key="1">
    <source>
        <dbReference type="Pfam" id="PF01636"/>
    </source>
</evidence>
<dbReference type="OrthoDB" id="10003767at2759"/>
<dbReference type="Gene3D" id="3.90.1200.10">
    <property type="match status" value="1"/>
</dbReference>